<keyword evidence="4" id="KW-1185">Reference proteome</keyword>
<dbReference type="STRING" id="504798.SAMN05421871_101281"/>
<feature type="region of interest" description="Disordered" evidence="1">
    <location>
        <begin position="22"/>
        <end position="41"/>
    </location>
</feature>
<reference evidence="4" key="1">
    <citation type="submission" date="2016-10" db="EMBL/GenBank/DDBJ databases">
        <authorList>
            <person name="Varghese N."/>
            <person name="Submissions S."/>
        </authorList>
    </citation>
    <scope>NUCLEOTIDE SEQUENCE [LARGE SCALE GENOMIC DNA]</scope>
    <source>
        <strain evidence="4">IBRC-M 10655</strain>
    </source>
</reference>
<dbReference type="Pfam" id="PF03713">
    <property type="entry name" value="DUF305"/>
    <property type="match status" value="1"/>
</dbReference>
<evidence type="ECO:0000313" key="3">
    <source>
        <dbReference type="EMBL" id="SDO15742.1"/>
    </source>
</evidence>
<gene>
    <name evidence="3" type="ORF">SAMN05192558_10222</name>
</gene>
<name>A0A1H0H9C0_9PSEU</name>
<accession>A0A1H0H9C0</accession>
<dbReference type="InterPro" id="IPR005183">
    <property type="entry name" value="DUF305_CopM-like"/>
</dbReference>
<evidence type="ECO:0000259" key="2">
    <source>
        <dbReference type="Pfam" id="PF03713"/>
    </source>
</evidence>
<dbReference type="Proteomes" id="UP000199651">
    <property type="component" value="Unassembled WGS sequence"/>
</dbReference>
<dbReference type="RefSeq" id="WP_228769669.1">
    <property type="nucleotide sequence ID" value="NZ_FNDV01000001.1"/>
</dbReference>
<evidence type="ECO:0000313" key="4">
    <source>
        <dbReference type="Proteomes" id="UP000199651"/>
    </source>
</evidence>
<dbReference type="EMBL" id="FNJB01000002">
    <property type="protein sequence ID" value="SDO15742.1"/>
    <property type="molecule type" value="Genomic_DNA"/>
</dbReference>
<proteinExistence type="predicted"/>
<dbReference type="Gene3D" id="1.20.1260.10">
    <property type="match status" value="1"/>
</dbReference>
<feature type="domain" description="DUF305" evidence="2">
    <location>
        <begin position="45"/>
        <end position="187"/>
    </location>
</feature>
<organism evidence="3 4">
    <name type="scientific">Actinokineospora alba</name>
    <dbReference type="NCBI Taxonomy" id="504798"/>
    <lineage>
        <taxon>Bacteria</taxon>
        <taxon>Bacillati</taxon>
        <taxon>Actinomycetota</taxon>
        <taxon>Actinomycetes</taxon>
        <taxon>Pseudonocardiales</taxon>
        <taxon>Pseudonocardiaceae</taxon>
        <taxon>Actinokineospora</taxon>
    </lineage>
</organism>
<sequence length="189" mass="20609">MSRIGMAFAAIALAALVSGCGDTPHEPTGPHSAPSDARSTHNEQDLTFATDMIAHHTQAIDMAKLVPSRSTDPKMLKLAGSVEQAQTPEIEKMREWLSEWGAPTAGHGEAHPSMPGMMTSEELDALRALTGADFDRRWLEMMIRHHQGAIDMAEVELEMGHSDVAKALAQQIIDSQRAEMTQMQELLQA</sequence>
<dbReference type="PROSITE" id="PS51257">
    <property type="entry name" value="PROKAR_LIPOPROTEIN"/>
    <property type="match status" value="1"/>
</dbReference>
<dbReference type="PANTHER" id="PTHR36933">
    <property type="entry name" value="SLL0788 PROTEIN"/>
    <property type="match status" value="1"/>
</dbReference>
<dbReference type="PANTHER" id="PTHR36933:SF1">
    <property type="entry name" value="SLL0788 PROTEIN"/>
    <property type="match status" value="1"/>
</dbReference>
<protein>
    <submittedName>
        <fullName evidence="3">Uncharacterized conserved protein, DUF305 family</fullName>
    </submittedName>
</protein>
<evidence type="ECO:0000256" key="1">
    <source>
        <dbReference type="SAM" id="MobiDB-lite"/>
    </source>
</evidence>
<dbReference type="AlphaFoldDB" id="A0A1H0H9C0"/>
<dbReference type="InterPro" id="IPR012347">
    <property type="entry name" value="Ferritin-like"/>
</dbReference>